<keyword evidence="9" id="KW-1185">Reference proteome</keyword>
<evidence type="ECO:0000256" key="4">
    <source>
        <dbReference type="ARBA" id="ARBA00044746"/>
    </source>
</evidence>
<dbReference type="OrthoDB" id="379794at2759"/>
<protein>
    <recommendedName>
        <fullName evidence="5">Ataxin-10 homolog</fullName>
    </recommendedName>
    <alternativeName>
        <fullName evidence="6">Copper transport protein 86</fullName>
    </alternativeName>
</protein>
<comment type="similarity">
    <text evidence="1">Belongs to the ataxin-10 family.</text>
</comment>
<dbReference type="EMBL" id="LXFE01000149">
    <property type="protein sequence ID" value="OLL26763.1"/>
    <property type="molecule type" value="Genomic_DNA"/>
</dbReference>
<dbReference type="InterPro" id="IPR051374">
    <property type="entry name" value="Ataxin-10/CTR86_families"/>
</dbReference>
<evidence type="ECO:0000256" key="5">
    <source>
        <dbReference type="ARBA" id="ARBA00044801"/>
    </source>
</evidence>
<reference evidence="8 9" key="1">
    <citation type="submission" date="2016-04" db="EMBL/GenBank/DDBJ databases">
        <title>Evolutionary innovation and constraint leading to complex multicellularity in the Ascomycota.</title>
        <authorList>
            <person name="Cisse O."/>
            <person name="Nguyen A."/>
            <person name="Hewitt D.A."/>
            <person name="Jedd G."/>
            <person name="Stajich J.E."/>
        </authorList>
    </citation>
    <scope>NUCLEOTIDE SEQUENCE [LARGE SCALE GENOMIC DNA]</scope>
    <source>
        <strain evidence="8 9">DAH-3</strain>
    </source>
</reference>
<dbReference type="InterPro" id="IPR019156">
    <property type="entry name" value="Ataxin-10_domain"/>
</dbReference>
<dbReference type="GO" id="GO:0005829">
    <property type="term" value="C:cytosol"/>
    <property type="evidence" value="ECO:0007669"/>
    <property type="project" value="TreeGrafter"/>
</dbReference>
<evidence type="ECO:0000313" key="9">
    <source>
        <dbReference type="Proteomes" id="UP000186594"/>
    </source>
</evidence>
<evidence type="ECO:0000313" key="8">
    <source>
        <dbReference type="EMBL" id="OLL26763.1"/>
    </source>
</evidence>
<evidence type="ECO:0000256" key="2">
    <source>
        <dbReference type="ARBA" id="ARBA00022618"/>
    </source>
</evidence>
<evidence type="ECO:0000259" key="7">
    <source>
        <dbReference type="Pfam" id="PF09759"/>
    </source>
</evidence>
<proteinExistence type="inferred from homology"/>
<evidence type="ECO:0000256" key="3">
    <source>
        <dbReference type="ARBA" id="ARBA00023306"/>
    </source>
</evidence>
<dbReference type="GO" id="GO:0051301">
    <property type="term" value="P:cell division"/>
    <property type="evidence" value="ECO:0007669"/>
    <property type="project" value="UniProtKB-KW"/>
</dbReference>
<comment type="function">
    <text evidence="4">May play a role in the regulation of cytokinesis.</text>
</comment>
<dbReference type="STRING" id="1198029.A0A1U7LW15"/>
<sequence length="468" mass="52244">MDSPASFLACFDENNLLVGNQGAGNTLKELAAQIAASPEERITLALKPSVWVFLYNIMRNVIQMLDNDAAVGLASSILRSARTLLAAGITAQALASQVEFDILLESNVLLIKPHEKLLCLMFQFLSNSITSNIEMTEKLLHRWTLPETDILTVLAGRENHTELGEAMAILTLNMISQSKSICIEFTESSTGPKLLQYLLSFDTNVTENRVLADVMANIVIRLIECRVLLAIFQKFSRVDGICIEQDNIIYIIDTAFTEDVISVYSTCGAIIAKDILDIARIIFKQTECYMQQAAEILPDSCLFPSALSLLDLLFRLSVEESVRIIMPSEEILEIVISMLKNADQIDAVQEPRRRSAGKPNSRSAFIKRDCLRLVASLSFESRTIQDRVFNMGVLPLILSQCHIDDNNPYLREYAIFCIRNLLKNNTTNQAAVESLEALRTVPSVTLERAGFEAFIDVDSKVKLRQKVL</sequence>
<dbReference type="PANTHER" id="PTHR13255">
    <property type="entry name" value="ATAXIN-10"/>
    <property type="match status" value="1"/>
</dbReference>
<organism evidence="8 9">
    <name type="scientific">Neolecta irregularis (strain DAH-3)</name>
    <dbReference type="NCBI Taxonomy" id="1198029"/>
    <lineage>
        <taxon>Eukaryota</taxon>
        <taxon>Fungi</taxon>
        <taxon>Dikarya</taxon>
        <taxon>Ascomycota</taxon>
        <taxon>Taphrinomycotina</taxon>
        <taxon>Neolectales</taxon>
        <taxon>Neolectaceae</taxon>
        <taxon>Neolecta</taxon>
    </lineage>
</organism>
<dbReference type="Proteomes" id="UP000186594">
    <property type="component" value="Unassembled WGS sequence"/>
</dbReference>
<dbReference type="AlphaFoldDB" id="A0A1U7LW15"/>
<dbReference type="PANTHER" id="PTHR13255:SF0">
    <property type="entry name" value="ATAXIN-10"/>
    <property type="match status" value="1"/>
</dbReference>
<comment type="caution">
    <text evidence="8">The sequence shown here is derived from an EMBL/GenBank/DDBJ whole genome shotgun (WGS) entry which is preliminary data.</text>
</comment>
<dbReference type="SUPFAM" id="SSF48371">
    <property type="entry name" value="ARM repeat"/>
    <property type="match status" value="1"/>
</dbReference>
<evidence type="ECO:0000256" key="1">
    <source>
        <dbReference type="ARBA" id="ARBA00008384"/>
    </source>
</evidence>
<evidence type="ECO:0000256" key="6">
    <source>
        <dbReference type="ARBA" id="ARBA00044805"/>
    </source>
</evidence>
<feature type="domain" description="Ataxin-10" evidence="7">
    <location>
        <begin position="366"/>
        <end position="463"/>
    </location>
</feature>
<dbReference type="InterPro" id="IPR011989">
    <property type="entry name" value="ARM-like"/>
</dbReference>
<accession>A0A1U7LW15</accession>
<dbReference type="InterPro" id="IPR016024">
    <property type="entry name" value="ARM-type_fold"/>
</dbReference>
<keyword evidence="2" id="KW-0132">Cell division</keyword>
<dbReference type="Gene3D" id="1.25.10.10">
    <property type="entry name" value="Leucine-rich Repeat Variant"/>
    <property type="match status" value="1"/>
</dbReference>
<gene>
    <name evidence="8" type="ORF">NEOLI_000690</name>
</gene>
<dbReference type="Pfam" id="PF09759">
    <property type="entry name" value="Atx10homo_assoc"/>
    <property type="match status" value="1"/>
</dbReference>
<name>A0A1U7LW15_NEOID</name>
<keyword evidence="3" id="KW-0131">Cell cycle</keyword>